<sequence>MNGVVGAILNELHNSFFDLVPSYVNTVLHREISSVAKPHQRQGIATRMMNFSLSPEKLQPLKVIRLTDWKDSQGNQLLQPDDGTEEAVLNWKPVEELIL</sequence>
<gene>
    <name evidence="1" type="ORF">TELCIR_07805</name>
</gene>
<dbReference type="Gene3D" id="3.40.630.30">
    <property type="match status" value="1"/>
</dbReference>
<evidence type="ECO:0000313" key="2">
    <source>
        <dbReference type="Proteomes" id="UP000230423"/>
    </source>
</evidence>
<keyword evidence="2" id="KW-1185">Reference proteome</keyword>
<reference evidence="1 2" key="1">
    <citation type="submission" date="2015-09" db="EMBL/GenBank/DDBJ databases">
        <title>Draft genome of the parasitic nematode Teladorsagia circumcincta isolate WARC Sus (inbred).</title>
        <authorList>
            <person name="Mitreva M."/>
        </authorList>
    </citation>
    <scope>NUCLEOTIDE SEQUENCE [LARGE SCALE GENOMIC DNA]</scope>
    <source>
        <strain evidence="1 2">S</strain>
    </source>
</reference>
<protein>
    <submittedName>
        <fullName evidence="1">Uncharacterized protein</fullName>
    </submittedName>
</protein>
<dbReference type="AlphaFoldDB" id="A0A2G9UJM4"/>
<dbReference type="Proteomes" id="UP000230423">
    <property type="component" value="Unassembled WGS sequence"/>
</dbReference>
<dbReference type="OrthoDB" id="41532at2759"/>
<accession>A0A2G9UJM4</accession>
<name>A0A2G9UJM4_TELCI</name>
<evidence type="ECO:0000313" key="1">
    <source>
        <dbReference type="EMBL" id="PIO70346.1"/>
    </source>
</evidence>
<dbReference type="EMBL" id="KZ346303">
    <property type="protein sequence ID" value="PIO70346.1"/>
    <property type="molecule type" value="Genomic_DNA"/>
</dbReference>
<organism evidence="1 2">
    <name type="scientific">Teladorsagia circumcincta</name>
    <name type="common">Brown stomach worm</name>
    <name type="synonym">Ostertagia circumcincta</name>
    <dbReference type="NCBI Taxonomy" id="45464"/>
    <lineage>
        <taxon>Eukaryota</taxon>
        <taxon>Metazoa</taxon>
        <taxon>Ecdysozoa</taxon>
        <taxon>Nematoda</taxon>
        <taxon>Chromadorea</taxon>
        <taxon>Rhabditida</taxon>
        <taxon>Rhabditina</taxon>
        <taxon>Rhabditomorpha</taxon>
        <taxon>Strongyloidea</taxon>
        <taxon>Trichostrongylidae</taxon>
        <taxon>Teladorsagia</taxon>
    </lineage>
</organism>
<proteinExistence type="predicted"/>